<proteinExistence type="predicted"/>
<accession>A0AA87U378</accession>
<evidence type="ECO:0000313" key="1">
    <source>
        <dbReference type="EMBL" id="GAJ91899.1"/>
    </source>
</evidence>
<evidence type="ECO:0008006" key="3">
    <source>
        <dbReference type="Google" id="ProtNLM"/>
    </source>
</evidence>
<dbReference type="EMBL" id="BAYX01000002">
    <property type="protein sequence ID" value="GAJ91899.1"/>
    <property type="molecule type" value="Genomic_DNA"/>
</dbReference>
<sequence length="209" mass="23369">MTTSSSRVAVVDPATNTYHRMESGLEADLVTILLARHDTRRIKAQDGPYPYVVEGKKHHHMIDVLWGADDGSTNRIAVKVSGSAAERTRGEMQLLNNQLPKESRGRFVLVTDEEITKGRVNLARNILHTRKVLNEFDTARVHEALLAMGGVARVWQLSERLPDLYLSAVCTAVCDLVDNGLIIYDHPKPEDVIFSLASWVRVVTKGMKR</sequence>
<organism evidence="1 2">
    <name type="scientific">Rhizobium rhizogenes NBRC 13257</name>
    <dbReference type="NCBI Taxonomy" id="1220581"/>
    <lineage>
        <taxon>Bacteria</taxon>
        <taxon>Pseudomonadati</taxon>
        <taxon>Pseudomonadota</taxon>
        <taxon>Alphaproteobacteria</taxon>
        <taxon>Hyphomicrobiales</taxon>
        <taxon>Rhizobiaceae</taxon>
        <taxon>Rhizobium/Agrobacterium group</taxon>
        <taxon>Rhizobium</taxon>
    </lineage>
</organism>
<reference evidence="1 2" key="1">
    <citation type="submission" date="2014-05" db="EMBL/GenBank/DDBJ databases">
        <title>Whole genome shotgun sequence of Rhizobium rhizogenes NBRC 13257.</title>
        <authorList>
            <person name="Katano-Makiyama Y."/>
            <person name="Hosoyama A."/>
            <person name="Hashimoto M."/>
            <person name="Hosoyama Y."/>
            <person name="Noguchi M."/>
            <person name="Tsuchikane K."/>
            <person name="Kimura A."/>
            <person name="Ohji S."/>
            <person name="Ichikawa N."/>
            <person name="Yamazoe A."/>
            <person name="Fujita N."/>
        </authorList>
    </citation>
    <scope>NUCLEOTIDE SEQUENCE [LARGE SCALE GENOMIC DNA]</scope>
    <source>
        <strain evidence="1 2">NBRC 13257</strain>
    </source>
</reference>
<comment type="caution">
    <text evidence="1">The sequence shown here is derived from an EMBL/GenBank/DDBJ whole genome shotgun (WGS) entry which is preliminary data.</text>
</comment>
<evidence type="ECO:0000313" key="2">
    <source>
        <dbReference type="Proteomes" id="UP000026941"/>
    </source>
</evidence>
<protein>
    <recommendedName>
        <fullName evidence="3">TnsA endonuclease N-terminal domain-containing protein</fullName>
    </recommendedName>
</protein>
<name>A0AA87U378_RHIRH</name>
<gene>
    <name evidence="1" type="ORF">RRH01S_02_05670</name>
</gene>
<dbReference type="AlphaFoldDB" id="A0AA87U378"/>
<dbReference type="Proteomes" id="UP000026941">
    <property type="component" value="Unassembled WGS sequence"/>
</dbReference>